<proteinExistence type="predicted"/>
<name>A0A9E7SI22_9CAUD</name>
<keyword evidence="2" id="KW-1185">Reference proteome</keyword>
<evidence type="ECO:0000313" key="2">
    <source>
        <dbReference type="Proteomes" id="UP001057418"/>
    </source>
</evidence>
<reference evidence="1" key="1">
    <citation type="submission" date="2022-05" db="EMBL/GenBank/DDBJ databases">
        <authorList>
            <person name="Ruan C."/>
        </authorList>
    </citation>
    <scope>NUCLEOTIDE SEQUENCE</scope>
</reference>
<protein>
    <submittedName>
        <fullName evidence="1">Uncharacterized protein</fullName>
    </submittedName>
</protein>
<dbReference type="EMBL" id="ON528933">
    <property type="protein sequence ID" value="USL85106.1"/>
    <property type="molecule type" value="Genomic_DNA"/>
</dbReference>
<dbReference type="Proteomes" id="UP001057418">
    <property type="component" value="Segment"/>
</dbReference>
<accession>A0A9E7SI22</accession>
<evidence type="ECO:0000313" key="1">
    <source>
        <dbReference type="EMBL" id="USL85106.1"/>
    </source>
</evidence>
<organism evidence="1 2">
    <name type="scientific">Arthrobacter phage SWEP2</name>
    <dbReference type="NCBI Taxonomy" id="2945958"/>
    <lineage>
        <taxon>Viruses</taxon>
        <taxon>Duplodnaviria</taxon>
        <taxon>Heunggongvirae</taxon>
        <taxon>Uroviricota</taxon>
        <taxon>Caudoviricetes</taxon>
        <taxon>Casidaviridae</taxon>
        <taxon>Swepdovirus</taxon>
        <taxon>Swepdovirus SWEP2</taxon>
    </lineage>
</organism>
<sequence length="70" mass="7733">MAGTLDDEVRRPPHGTGVTASLYAEYAREQAQADDALIRVLTALRQDLANTRFARLGVPVKFGNFDLFPK</sequence>